<accession>A0AAX1L8J2</accession>
<dbReference type="EMBL" id="CP069534">
    <property type="protein sequence ID" value="QRP70580.1"/>
    <property type="molecule type" value="Genomic_DNA"/>
</dbReference>
<dbReference type="AlphaFoldDB" id="A0AAX1L8J2"/>
<protein>
    <submittedName>
        <fullName evidence="1">Uncharacterized protein</fullName>
    </submittedName>
</protein>
<organism evidence="1 2">
    <name type="scientific">Corynebacterium glucuronolyticum</name>
    <dbReference type="NCBI Taxonomy" id="39791"/>
    <lineage>
        <taxon>Bacteria</taxon>
        <taxon>Bacillati</taxon>
        <taxon>Actinomycetota</taxon>
        <taxon>Actinomycetes</taxon>
        <taxon>Mycobacteriales</taxon>
        <taxon>Corynebacteriaceae</taxon>
        <taxon>Corynebacterium</taxon>
    </lineage>
</organism>
<name>A0AAX1L8J2_9CORY</name>
<evidence type="ECO:0000313" key="2">
    <source>
        <dbReference type="Proteomes" id="UP000617681"/>
    </source>
</evidence>
<gene>
    <name evidence="1" type="ORF">I6J21_12740</name>
</gene>
<dbReference type="RefSeq" id="WP_005394467.1">
    <property type="nucleotide sequence ID" value="NZ_CP069534.1"/>
</dbReference>
<evidence type="ECO:0000313" key="1">
    <source>
        <dbReference type="EMBL" id="QRP70580.1"/>
    </source>
</evidence>
<proteinExistence type="predicted"/>
<sequence>MITDSTRAVLQEALNQRVSEGRMSLTECDHLSKLVWTTEDTTVFYSLWNNLATDTYPAYHTDLPLPGSPVLSGEPEKLHRTDQWDVKGYERIACTNTTIYLDLIDATWSYPTMTFDFACTACTITIIAPRGMTVTTNLRYRNCDVRFPPNVGKEGLPTLCLTGTLEGTNIQVVYF</sequence>
<dbReference type="Proteomes" id="UP000617681">
    <property type="component" value="Chromosome"/>
</dbReference>
<reference evidence="1" key="1">
    <citation type="submission" date="2021-02" db="EMBL/GenBank/DDBJ databases">
        <title>FDA dAtabase for Regulatory Grade micrObial Sequences (FDA-ARGOS): Supporting development and validation of Infectious Disease Dx tests.</title>
        <authorList>
            <person name="Sproer C."/>
            <person name="Gronow S."/>
            <person name="Severitt S."/>
            <person name="Schroder I."/>
            <person name="Tallon L."/>
            <person name="Sadzewicz L."/>
            <person name="Zhao X."/>
            <person name="Boylan J."/>
            <person name="Ott S."/>
            <person name="Bowen H."/>
            <person name="Vavikolanu K."/>
            <person name="Mehta A."/>
            <person name="Aluvathingal J."/>
            <person name="Nadendla S."/>
            <person name="Lowell S."/>
            <person name="Myers T."/>
            <person name="Yan Y."/>
            <person name="Sichtig H."/>
        </authorList>
    </citation>
    <scope>NUCLEOTIDE SEQUENCE</scope>
    <source>
        <strain evidence="1">FDAARGOS_1191</strain>
    </source>
</reference>